<dbReference type="Proteomes" id="UP001199525">
    <property type="component" value="Unassembled WGS sequence"/>
</dbReference>
<dbReference type="EMBL" id="JAIVFQ010000003">
    <property type="protein sequence ID" value="MCC5598451.1"/>
    <property type="molecule type" value="Genomic_DNA"/>
</dbReference>
<dbReference type="InterPro" id="IPR011050">
    <property type="entry name" value="Pectin_lyase_fold/virulence"/>
</dbReference>
<dbReference type="InterPro" id="IPR012334">
    <property type="entry name" value="Pectin_lyas_fold"/>
</dbReference>
<comment type="caution">
    <text evidence="1">The sequence shown here is derived from an EMBL/GenBank/DDBJ whole genome shotgun (WGS) entry which is preliminary data.</text>
</comment>
<proteinExistence type="predicted"/>
<dbReference type="Gene3D" id="2.160.20.10">
    <property type="entry name" value="Single-stranded right-handed beta-helix, Pectin lyase-like"/>
    <property type="match status" value="1"/>
</dbReference>
<name>A0ABS8I2S0_9NOSO</name>
<accession>A0ABS8I2S0</accession>
<reference evidence="1 2" key="1">
    <citation type="journal article" date="2021" name="Microorganisms">
        <title>Genome Evolution of Filamentous Cyanobacterium Nostoc Species: From Facultative Symbiosis to Free Living.</title>
        <authorList>
            <person name="Huo D."/>
            <person name="Li H."/>
            <person name="Cai F."/>
            <person name="Guo X."/>
            <person name="Qiao Z."/>
            <person name="Wang W."/>
            <person name="Yu G."/>
            <person name="Li R."/>
        </authorList>
    </citation>
    <scope>NUCLEOTIDE SEQUENCE [LARGE SCALE GENOMIC DNA]</scope>
    <source>
        <strain evidence="1 2">CHAB 5714</strain>
    </source>
</reference>
<keyword evidence="2" id="KW-1185">Reference proteome</keyword>
<gene>
    <name evidence="1" type="ORF">LC586_04260</name>
</gene>
<dbReference type="RefSeq" id="WP_229483223.1">
    <property type="nucleotide sequence ID" value="NZ_JAIVFQ010000003.1"/>
</dbReference>
<organism evidence="1 2">
    <name type="scientific">Nostoc favosum CHAB5714</name>
    <dbReference type="NCBI Taxonomy" id="2780399"/>
    <lineage>
        <taxon>Bacteria</taxon>
        <taxon>Bacillati</taxon>
        <taxon>Cyanobacteriota</taxon>
        <taxon>Cyanophyceae</taxon>
        <taxon>Nostocales</taxon>
        <taxon>Nostocaceae</taxon>
        <taxon>Nostoc</taxon>
        <taxon>Nostoc favosum</taxon>
    </lineage>
</organism>
<sequence>MHAATYPVNIFGVAIDKTASGLFSRTYQGGQGGNIIINTNAFRVADNGVVDARTFGEGNAGNITVNANTLEAVNGGQILANALKDSSGFAGDITVNATDRVSISGSAPFKRRVRKIDGSLVEDESVNIPIRRTHVNRG</sequence>
<evidence type="ECO:0000313" key="1">
    <source>
        <dbReference type="EMBL" id="MCC5598451.1"/>
    </source>
</evidence>
<dbReference type="SUPFAM" id="SSF51126">
    <property type="entry name" value="Pectin lyase-like"/>
    <property type="match status" value="1"/>
</dbReference>
<evidence type="ECO:0000313" key="2">
    <source>
        <dbReference type="Proteomes" id="UP001199525"/>
    </source>
</evidence>
<protein>
    <submittedName>
        <fullName evidence="1">Uncharacterized protein</fullName>
    </submittedName>
</protein>